<gene>
    <name evidence="2" type="primary">nifU</name>
    <name evidence="2" type="ORF">EFD62_12930</name>
</gene>
<dbReference type="NCBIfam" id="TIGR03419">
    <property type="entry name" value="NifU_clost"/>
    <property type="match status" value="1"/>
</dbReference>
<proteinExistence type="predicted"/>
<dbReference type="FunFam" id="3.90.1010.10:FF:000009">
    <property type="entry name" value="FeS cluster assembly scaffold protein NifU"/>
    <property type="match status" value="1"/>
</dbReference>
<dbReference type="InterPro" id="IPR002871">
    <property type="entry name" value="NIF_FeS_clus_asmbl_NifU_N"/>
</dbReference>
<sequence length="149" mass="16006">MYSEKVMDHFMNPRNVGEIENADGVGEVGNAKCGDIMKMYLKIENDVIVDAKFKTFGCGAAVATSSMATELVVGKTVEEALGITNKAVAEALDGLPPVKMHCSNLAEEAIRAAIDDYKRKNGLLPEGGDCNACGRRCDDIHHGIDDDED</sequence>
<dbReference type="AlphaFoldDB" id="A0A4Q0I2C6"/>
<evidence type="ECO:0000259" key="1">
    <source>
        <dbReference type="Pfam" id="PF01592"/>
    </source>
</evidence>
<dbReference type="GO" id="GO:0016226">
    <property type="term" value="P:iron-sulfur cluster assembly"/>
    <property type="evidence" value="ECO:0007669"/>
    <property type="project" value="InterPro"/>
</dbReference>
<organism evidence="2 3">
    <name type="scientific">Acetivibrio mesophilus</name>
    <dbReference type="NCBI Taxonomy" id="2487273"/>
    <lineage>
        <taxon>Bacteria</taxon>
        <taxon>Bacillati</taxon>
        <taxon>Bacillota</taxon>
        <taxon>Clostridia</taxon>
        <taxon>Eubacteriales</taxon>
        <taxon>Oscillospiraceae</taxon>
        <taxon>Acetivibrio</taxon>
    </lineage>
</organism>
<reference evidence="3" key="1">
    <citation type="submission" date="2018-11" db="EMBL/GenBank/DDBJ databases">
        <title>Genome sequencing of a novel mesophilic and cellulolytic organism within the genus Hungateiclostridium.</title>
        <authorList>
            <person name="Rettenmaier R."/>
            <person name="Liebl W."/>
            <person name="Zverlov V."/>
        </authorList>
    </citation>
    <scope>NUCLEOTIDE SEQUENCE [LARGE SCALE GENOMIC DNA]</scope>
    <source>
        <strain evidence="3">N2K1</strain>
    </source>
</reference>
<evidence type="ECO:0000313" key="3">
    <source>
        <dbReference type="Proteomes" id="UP000289166"/>
    </source>
</evidence>
<dbReference type="SUPFAM" id="SSF82649">
    <property type="entry name" value="SufE/NifU"/>
    <property type="match status" value="1"/>
</dbReference>
<feature type="domain" description="NIF system FeS cluster assembly NifU N-terminal" evidence="1">
    <location>
        <begin position="1"/>
        <end position="121"/>
    </location>
</feature>
<dbReference type="GO" id="GO:0051536">
    <property type="term" value="F:iron-sulfur cluster binding"/>
    <property type="evidence" value="ECO:0007669"/>
    <property type="project" value="InterPro"/>
</dbReference>
<dbReference type="EMBL" id="RLII01000020">
    <property type="protein sequence ID" value="RXE58336.1"/>
    <property type="molecule type" value="Genomic_DNA"/>
</dbReference>
<comment type="caution">
    <text evidence="2">The sequence shown here is derived from an EMBL/GenBank/DDBJ whole genome shotgun (WGS) entry which is preliminary data.</text>
</comment>
<dbReference type="GO" id="GO:0005506">
    <property type="term" value="F:iron ion binding"/>
    <property type="evidence" value="ECO:0007669"/>
    <property type="project" value="InterPro"/>
</dbReference>
<protein>
    <submittedName>
        <fullName evidence="2">Fe-S cluster assembly scaffold protein NifU</fullName>
    </submittedName>
</protein>
<dbReference type="CDD" id="cd06664">
    <property type="entry name" value="IscU_like"/>
    <property type="match status" value="1"/>
</dbReference>
<dbReference type="Gene3D" id="3.90.1010.10">
    <property type="match status" value="1"/>
</dbReference>
<evidence type="ECO:0000313" key="2">
    <source>
        <dbReference type="EMBL" id="RXE58336.1"/>
    </source>
</evidence>
<dbReference type="InterPro" id="IPR017787">
    <property type="entry name" value="NIF_FeS_clus_asmbl_NifU-like"/>
</dbReference>
<dbReference type="Proteomes" id="UP000289166">
    <property type="component" value="Unassembled WGS sequence"/>
</dbReference>
<accession>A0A4Q0I2C6</accession>
<dbReference type="Pfam" id="PF01592">
    <property type="entry name" value="NifU_N"/>
    <property type="match status" value="1"/>
</dbReference>
<dbReference type="OrthoDB" id="9804157at2"/>
<keyword evidence="3" id="KW-1185">Reference proteome</keyword>
<dbReference type="RefSeq" id="WP_069193761.1">
    <property type="nucleotide sequence ID" value="NZ_RLII01000020.1"/>
</dbReference>
<name>A0A4Q0I2C6_9FIRM</name>
<dbReference type="PANTHER" id="PTHR10093">
    <property type="entry name" value="IRON-SULFUR CLUSTER ASSEMBLY ENZYME NIFU HOMOLOG"/>
    <property type="match status" value="1"/>
</dbReference>